<keyword evidence="6" id="KW-1185">Reference proteome</keyword>
<name>A0A6A6DF55_9PEZI</name>
<dbReference type="OrthoDB" id="48988at2759"/>
<evidence type="ECO:0000256" key="1">
    <source>
        <dbReference type="ARBA" id="ARBA00022857"/>
    </source>
</evidence>
<dbReference type="Pfam" id="PF00248">
    <property type="entry name" value="Aldo_ket_red"/>
    <property type="match status" value="1"/>
</dbReference>
<dbReference type="AlphaFoldDB" id="A0A6A6DF55"/>
<dbReference type="Gene3D" id="3.20.20.100">
    <property type="entry name" value="NADP-dependent oxidoreductase domain"/>
    <property type="match status" value="1"/>
</dbReference>
<evidence type="ECO:0000313" key="5">
    <source>
        <dbReference type="EMBL" id="KAF2176849.1"/>
    </source>
</evidence>
<dbReference type="Proteomes" id="UP000800200">
    <property type="component" value="Unassembled WGS sequence"/>
</dbReference>
<dbReference type="PANTHER" id="PTHR43364">
    <property type="entry name" value="NADH-SPECIFIC METHYLGLYOXAL REDUCTASE-RELATED"/>
    <property type="match status" value="1"/>
</dbReference>
<evidence type="ECO:0000256" key="3">
    <source>
        <dbReference type="ARBA" id="ARBA00038157"/>
    </source>
</evidence>
<reference evidence="5" key="1">
    <citation type="journal article" date="2020" name="Stud. Mycol.">
        <title>101 Dothideomycetes genomes: a test case for predicting lifestyles and emergence of pathogens.</title>
        <authorList>
            <person name="Haridas S."/>
            <person name="Albert R."/>
            <person name="Binder M."/>
            <person name="Bloem J."/>
            <person name="Labutti K."/>
            <person name="Salamov A."/>
            <person name="Andreopoulos B."/>
            <person name="Baker S."/>
            <person name="Barry K."/>
            <person name="Bills G."/>
            <person name="Bluhm B."/>
            <person name="Cannon C."/>
            <person name="Castanera R."/>
            <person name="Culley D."/>
            <person name="Daum C."/>
            <person name="Ezra D."/>
            <person name="Gonzalez J."/>
            <person name="Henrissat B."/>
            <person name="Kuo A."/>
            <person name="Liang C."/>
            <person name="Lipzen A."/>
            <person name="Lutzoni F."/>
            <person name="Magnuson J."/>
            <person name="Mondo S."/>
            <person name="Nolan M."/>
            <person name="Ohm R."/>
            <person name="Pangilinan J."/>
            <person name="Park H.-J."/>
            <person name="Ramirez L."/>
            <person name="Alfaro M."/>
            <person name="Sun H."/>
            <person name="Tritt A."/>
            <person name="Yoshinaga Y."/>
            <person name="Zwiers L.-H."/>
            <person name="Turgeon B."/>
            <person name="Goodwin S."/>
            <person name="Spatafora J."/>
            <person name="Crous P."/>
            <person name="Grigoriev I."/>
        </authorList>
    </citation>
    <scope>NUCLEOTIDE SEQUENCE</scope>
    <source>
        <strain evidence="5">CBS 207.26</strain>
    </source>
</reference>
<comment type="similarity">
    <text evidence="3">Belongs to the aldo/keto reductase family. Aldo/keto reductase 2 subfamily.</text>
</comment>
<sequence length="385" mass="42568">MSLPLAPSPKSPLATHRLLSPTASIKISPICLGTMNFGEVWKELSGECTKETAFSILDTYHRLGGNFLDTANMYMAGETETWLGEYFSLRNNRDEFVLATKYSQPLKYPFMEPPNSNATLSNYAGNNKKSLRLSLESSLKRLQTEYVDLLYVHAWEGTTGIPELMRALDDVVRQGKILYLGVSNWPAYLVASANAYARAHNLTPFVVYEGRWNAAERDIEREIVPMCKAEGMGITVWSALGGGRFKTASQRQEAGGRAYNAADLGTASDEHFEVVRQVLEKVAERHDTSPTGVALRYITLKAPYIFPIVGGRKLEHLTSNIEALRIELSEEDITEIDSATPFDLGYPYTLLSGKNEHVSAERPAALVYACGNFAGVAEPNAIGRE</sequence>
<dbReference type="EMBL" id="ML994700">
    <property type="protein sequence ID" value="KAF2176849.1"/>
    <property type="molecule type" value="Genomic_DNA"/>
</dbReference>
<keyword evidence="1" id="KW-0521">NADP</keyword>
<protein>
    <submittedName>
        <fullName evidence="5">Oxidoreductase</fullName>
    </submittedName>
</protein>
<dbReference type="PANTHER" id="PTHR43364:SF7">
    <property type="entry name" value="NADP-DEPENDENT OXIDOREDUCTASE DOMAIN-CONTAINING PROTEIN-RELATED"/>
    <property type="match status" value="1"/>
</dbReference>
<dbReference type="InterPro" id="IPR050523">
    <property type="entry name" value="AKR_Detox_Biosynth"/>
</dbReference>
<dbReference type="GO" id="GO:0016491">
    <property type="term" value="F:oxidoreductase activity"/>
    <property type="evidence" value="ECO:0007669"/>
    <property type="project" value="UniProtKB-KW"/>
</dbReference>
<gene>
    <name evidence="5" type="ORF">K469DRAFT_812399</name>
</gene>
<accession>A0A6A6DF55</accession>
<keyword evidence="2" id="KW-0560">Oxidoreductase</keyword>
<evidence type="ECO:0000313" key="6">
    <source>
        <dbReference type="Proteomes" id="UP000800200"/>
    </source>
</evidence>
<organism evidence="5 6">
    <name type="scientific">Zopfia rhizophila CBS 207.26</name>
    <dbReference type="NCBI Taxonomy" id="1314779"/>
    <lineage>
        <taxon>Eukaryota</taxon>
        <taxon>Fungi</taxon>
        <taxon>Dikarya</taxon>
        <taxon>Ascomycota</taxon>
        <taxon>Pezizomycotina</taxon>
        <taxon>Dothideomycetes</taxon>
        <taxon>Dothideomycetes incertae sedis</taxon>
        <taxon>Zopfiaceae</taxon>
        <taxon>Zopfia</taxon>
    </lineage>
</organism>
<dbReference type="InterPro" id="IPR023210">
    <property type="entry name" value="NADP_OxRdtase_dom"/>
</dbReference>
<feature type="domain" description="NADP-dependent oxidoreductase" evidence="4">
    <location>
        <begin position="29"/>
        <end position="339"/>
    </location>
</feature>
<evidence type="ECO:0000259" key="4">
    <source>
        <dbReference type="Pfam" id="PF00248"/>
    </source>
</evidence>
<evidence type="ECO:0000256" key="2">
    <source>
        <dbReference type="ARBA" id="ARBA00023002"/>
    </source>
</evidence>
<dbReference type="InterPro" id="IPR036812">
    <property type="entry name" value="NAD(P)_OxRdtase_dom_sf"/>
</dbReference>
<proteinExistence type="inferred from homology"/>
<dbReference type="SUPFAM" id="SSF51430">
    <property type="entry name" value="NAD(P)-linked oxidoreductase"/>
    <property type="match status" value="1"/>
</dbReference>